<dbReference type="Gene3D" id="2.40.30.170">
    <property type="match status" value="1"/>
</dbReference>
<feature type="domain" description="Multidrug resistance protein MdtA-like C-terminal permuted SH3" evidence="4">
    <location>
        <begin position="303"/>
        <end position="359"/>
    </location>
</feature>
<dbReference type="Gene3D" id="2.40.50.100">
    <property type="match status" value="1"/>
</dbReference>
<evidence type="ECO:0000313" key="7">
    <source>
        <dbReference type="Proteomes" id="UP000249547"/>
    </source>
</evidence>
<reference evidence="6 7" key="1">
    <citation type="submission" date="2018-06" db="EMBL/GenBank/DDBJ databases">
        <title>Genomic Encyclopedia of Archaeal and Bacterial Type Strains, Phase II (KMG-II): from individual species to whole genera.</title>
        <authorList>
            <person name="Goeker M."/>
        </authorList>
    </citation>
    <scope>NUCLEOTIDE SEQUENCE [LARGE SCALE GENOMIC DNA]</scope>
    <source>
        <strain evidence="6 7">DSM 23857</strain>
    </source>
</reference>
<dbReference type="Pfam" id="PF25973">
    <property type="entry name" value="BSH_CzcB"/>
    <property type="match status" value="1"/>
</dbReference>
<dbReference type="Gene3D" id="2.40.420.20">
    <property type="match status" value="1"/>
</dbReference>
<sequence length="370" mass="40896">MKPAMVQRWGKALLASSLCACILSSCDSKQPKEEPASSDWVLSDSLLKQLRIDTATNNPVESEMALTGKITVNEDQAARIFPFVSGIVTSVNVHSGDFVNKGQVLASIRSGEVANFTADVSVAESNLATAKKNYEVQQSFLQSGLASERDVTEAKSEFDKAKAELNKSKAVLSINGGASHDNYVVRSPVPGFVIMKEATENLHWRSDNADPIFIVADLKNVWAMLNIYESDIASIKTGDQVSITTLSYPDKVFTGKIDKIYNMLDPESKVMRARVVIDNPGYLLKPEMFVSVKAKRNINEEMVSIPSRGVVFDNDKYYALVLTHDQHKVAIREIHIVKTVENRAYVDKGLKNGDQIIASKQVFIYESLKK</sequence>
<evidence type="ECO:0000256" key="1">
    <source>
        <dbReference type="ARBA" id="ARBA00009477"/>
    </source>
</evidence>
<dbReference type="EMBL" id="QLLL01000009">
    <property type="protein sequence ID" value="RAI99712.1"/>
    <property type="molecule type" value="Genomic_DNA"/>
</dbReference>
<accession>A0A327Q8X3</accession>
<evidence type="ECO:0000259" key="4">
    <source>
        <dbReference type="Pfam" id="PF25967"/>
    </source>
</evidence>
<evidence type="ECO:0000313" key="6">
    <source>
        <dbReference type="EMBL" id="RAI99712.1"/>
    </source>
</evidence>
<dbReference type="Pfam" id="PF25967">
    <property type="entry name" value="RND-MFP_C"/>
    <property type="match status" value="1"/>
</dbReference>
<organism evidence="6 7">
    <name type="scientific">Chitinophaga skermanii</name>
    <dbReference type="NCBI Taxonomy" id="331697"/>
    <lineage>
        <taxon>Bacteria</taxon>
        <taxon>Pseudomonadati</taxon>
        <taxon>Bacteroidota</taxon>
        <taxon>Chitinophagia</taxon>
        <taxon>Chitinophagales</taxon>
        <taxon>Chitinophagaceae</taxon>
        <taxon>Chitinophaga</taxon>
    </lineage>
</organism>
<dbReference type="Pfam" id="PF25954">
    <property type="entry name" value="Beta-barrel_RND_2"/>
    <property type="match status" value="1"/>
</dbReference>
<protein>
    <submittedName>
        <fullName evidence="6">Cobalt-zinc-cadmium efflux system membrane fusion protein</fullName>
    </submittedName>
</protein>
<name>A0A327Q8X3_9BACT</name>
<comment type="similarity">
    <text evidence="1">Belongs to the membrane fusion protein (MFP) (TC 8.A.1) family.</text>
</comment>
<dbReference type="Proteomes" id="UP000249547">
    <property type="component" value="Unassembled WGS sequence"/>
</dbReference>
<dbReference type="PANTHER" id="PTHR30097">
    <property type="entry name" value="CATION EFFLUX SYSTEM PROTEIN CUSB"/>
    <property type="match status" value="1"/>
</dbReference>
<dbReference type="InterPro" id="IPR006143">
    <property type="entry name" value="RND_pump_MFP"/>
</dbReference>
<dbReference type="PROSITE" id="PS51257">
    <property type="entry name" value="PROKAR_LIPOPROTEIN"/>
    <property type="match status" value="1"/>
</dbReference>
<dbReference type="OrthoDB" id="9806939at2"/>
<proteinExistence type="inferred from homology"/>
<dbReference type="InterPro" id="IPR058647">
    <property type="entry name" value="BSH_CzcB-like"/>
</dbReference>
<dbReference type="InterPro" id="IPR058627">
    <property type="entry name" value="MdtA-like_C"/>
</dbReference>
<dbReference type="FunFam" id="2.40.30.170:FF:000010">
    <property type="entry name" value="Efflux RND transporter periplasmic adaptor subunit"/>
    <property type="match status" value="1"/>
</dbReference>
<keyword evidence="2" id="KW-0813">Transport</keyword>
<gene>
    <name evidence="6" type="ORF">LX64_04257</name>
</gene>
<keyword evidence="7" id="KW-1185">Reference proteome</keyword>
<feature type="domain" description="CusB-like beta-barrel" evidence="3">
    <location>
        <begin position="220"/>
        <end position="295"/>
    </location>
</feature>
<dbReference type="AlphaFoldDB" id="A0A327Q8X3"/>
<evidence type="ECO:0000259" key="5">
    <source>
        <dbReference type="Pfam" id="PF25973"/>
    </source>
</evidence>
<evidence type="ECO:0000256" key="2">
    <source>
        <dbReference type="ARBA" id="ARBA00022448"/>
    </source>
</evidence>
<feature type="domain" description="CzcB-like barrel-sandwich hybrid" evidence="5">
    <location>
        <begin position="77"/>
        <end position="201"/>
    </location>
</feature>
<dbReference type="GO" id="GO:0016020">
    <property type="term" value="C:membrane"/>
    <property type="evidence" value="ECO:0007669"/>
    <property type="project" value="InterPro"/>
</dbReference>
<evidence type="ECO:0000259" key="3">
    <source>
        <dbReference type="Pfam" id="PF25954"/>
    </source>
</evidence>
<dbReference type="GO" id="GO:0022857">
    <property type="term" value="F:transmembrane transporter activity"/>
    <property type="evidence" value="ECO:0007669"/>
    <property type="project" value="InterPro"/>
</dbReference>
<dbReference type="GO" id="GO:0015679">
    <property type="term" value="P:plasma membrane copper ion transport"/>
    <property type="evidence" value="ECO:0007669"/>
    <property type="project" value="TreeGrafter"/>
</dbReference>
<dbReference type="InterPro" id="IPR058792">
    <property type="entry name" value="Beta-barrel_RND_2"/>
</dbReference>
<dbReference type="PANTHER" id="PTHR30097:SF4">
    <property type="entry name" value="SLR6042 PROTEIN"/>
    <property type="match status" value="1"/>
</dbReference>
<dbReference type="GO" id="GO:0030313">
    <property type="term" value="C:cell envelope"/>
    <property type="evidence" value="ECO:0007669"/>
    <property type="project" value="TreeGrafter"/>
</dbReference>
<dbReference type="RefSeq" id="WP_111599672.1">
    <property type="nucleotide sequence ID" value="NZ_QLLL01000009.1"/>
</dbReference>
<dbReference type="GO" id="GO:0060003">
    <property type="term" value="P:copper ion export"/>
    <property type="evidence" value="ECO:0007669"/>
    <property type="project" value="TreeGrafter"/>
</dbReference>
<dbReference type="SUPFAM" id="SSF111369">
    <property type="entry name" value="HlyD-like secretion proteins"/>
    <property type="match status" value="1"/>
</dbReference>
<dbReference type="Gene3D" id="1.10.287.470">
    <property type="entry name" value="Helix hairpin bin"/>
    <property type="match status" value="1"/>
</dbReference>
<dbReference type="InterPro" id="IPR051909">
    <property type="entry name" value="MFP_Cation_Efflux"/>
</dbReference>
<comment type="caution">
    <text evidence="6">The sequence shown here is derived from an EMBL/GenBank/DDBJ whole genome shotgun (WGS) entry which is preliminary data.</text>
</comment>
<dbReference type="NCBIfam" id="TIGR01730">
    <property type="entry name" value="RND_mfp"/>
    <property type="match status" value="1"/>
</dbReference>